<dbReference type="InterPro" id="IPR003428">
    <property type="entry name" value="MAM33"/>
</dbReference>
<gene>
    <name evidence="1" type="ORF">PPERSA_03112</name>
</gene>
<evidence type="ECO:0000313" key="2">
    <source>
        <dbReference type="Proteomes" id="UP000054937"/>
    </source>
</evidence>
<dbReference type="SUPFAM" id="SSF54529">
    <property type="entry name" value="Mitochondrial glycoprotein MAM33-like"/>
    <property type="match status" value="1"/>
</dbReference>
<proteinExistence type="predicted"/>
<accession>A0A0V0QRA6</accession>
<dbReference type="Pfam" id="PF02330">
    <property type="entry name" value="MAM33"/>
    <property type="match status" value="1"/>
</dbReference>
<dbReference type="AlphaFoldDB" id="A0A0V0QRA6"/>
<name>A0A0V0QRA6_PSEPJ</name>
<reference evidence="1 2" key="1">
    <citation type="journal article" date="2015" name="Sci. Rep.">
        <title>Genome of the facultative scuticociliatosis pathogen Pseudocohnilembus persalinus provides insight into its virulence through horizontal gene transfer.</title>
        <authorList>
            <person name="Xiong J."/>
            <person name="Wang G."/>
            <person name="Cheng J."/>
            <person name="Tian M."/>
            <person name="Pan X."/>
            <person name="Warren A."/>
            <person name="Jiang C."/>
            <person name="Yuan D."/>
            <person name="Miao W."/>
        </authorList>
    </citation>
    <scope>NUCLEOTIDE SEQUENCE [LARGE SCALE GENOMIC DNA]</scope>
    <source>
        <strain evidence="1">36N120E</strain>
    </source>
</reference>
<keyword evidence="2" id="KW-1185">Reference proteome</keyword>
<dbReference type="GO" id="GO:0005759">
    <property type="term" value="C:mitochondrial matrix"/>
    <property type="evidence" value="ECO:0007669"/>
    <property type="project" value="InterPro"/>
</dbReference>
<dbReference type="InterPro" id="IPR036561">
    <property type="entry name" value="MAM33_sf"/>
</dbReference>
<protein>
    <submittedName>
        <fullName evidence="1">Mitochondrial glycoprotein</fullName>
    </submittedName>
</protein>
<dbReference type="EMBL" id="LDAU01000112">
    <property type="protein sequence ID" value="KRX04721.1"/>
    <property type="molecule type" value="Genomic_DNA"/>
</dbReference>
<comment type="caution">
    <text evidence="1">The sequence shown here is derived from an EMBL/GenBank/DDBJ whole genome shotgun (WGS) entry which is preliminary data.</text>
</comment>
<dbReference type="InParanoid" id="A0A0V0QRA6"/>
<sequence length="170" mass="20194">MDKDFIKMNYNLDELDEGQQNVHLESDKFGILNNKQLREEIQRNLALDKQNPFGFKDYPKYGDKKQFKYLCVLQAGDITILNVILESINAERIPIELQGERHFMKYKGIPNFYNLSDNLQLAFLQYIQSFGIQAELFNDIELISAHLIQKKYMNWLQKHYQHFCDLPNNI</sequence>
<dbReference type="OrthoDB" id="278212at2759"/>
<dbReference type="Proteomes" id="UP000054937">
    <property type="component" value="Unassembled WGS sequence"/>
</dbReference>
<evidence type="ECO:0000313" key="1">
    <source>
        <dbReference type="EMBL" id="KRX04721.1"/>
    </source>
</evidence>
<dbReference type="Gene3D" id="3.10.280.10">
    <property type="entry name" value="Mitochondrial glycoprotein"/>
    <property type="match status" value="1"/>
</dbReference>
<organism evidence="1 2">
    <name type="scientific">Pseudocohnilembus persalinus</name>
    <name type="common">Ciliate</name>
    <dbReference type="NCBI Taxonomy" id="266149"/>
    <lineage>
        <taxon>Eukaryota</taxon>
        <taxon>Sar</taxon>
        <taxon>Alveolata</taxon>
        <taxon>Ciliophora</taxon>
        <taxon>Intramacronucleata</taxon>
        <taxon>Oligohymenophorea</taxon>
        <taxon>Scuticociliatia</taxon>
        <taxon>Philasterida</taxon>
        <taxon>Pseudocohnilembidae</taxon>
        <taxon>Pseudocohnilembus</taxon>
    </lineage>
</organism>